<accession>A0A923HRA6</accession>
<gene>
    <name evidence="1" type="ORF">H8K32_19420</name>
</gene>
<organism evidence="1 2">
    <name type="scientific">Undibacterium jejuense</name>
    <dbReference type="NCBI Taxonomy" id="1344949"/>
    <lineage>
        <taxon>Bacteria</taxon>
        <taxon>Pseudomonadati</taxon>
        <taxon>Pseudomonadota</taxon>
        <taxon>Betaproteobacteria</taxon>
        <taxon>Burkholderiales</taxon>
        <taxon>Oxalobacteraceae</taxon>
        <taxon>Undibacterium</taxon>
    </lineage>
</organism>
<comment type="caution">
    <text evidence="1">The sequence shown here is derived from an EMBL/GenBank/DDBJ whole genome shotgun (WGS) entry which is preliminary data.</text>
</comment>
<dbReference type="Proteomes" id="UP000634011">
    <property type="component" value="Unassembled WGS sequence"/>
</dbReference>
<evidence type="ECO:0000313" key="1">
    <source>
        <dbReference type="EMBL" id="MBC3864276.1"/>
    </source>
</evidence>
<sequence>MKADGSLGSHTVWQTIADHNSATYYFSNTRAPRVVWLPLQEMIAEHKFKKHTSWKLEMIATDPSLEDGVYNPCYSGDVSALLKKTYDPFQLI</sequence>
<evidence type="ECO:0000313" key="2">
    <source>
        <dbReference type="Proteomes" id="UP000634011"/>
    </source>
</evidence>
<reference evidence="1" key="1">
    <citation type="submission" date="2020-08" db="EMBL/GenBank/DDBJ databases">
        <title>Novel species isolated from subtropical streams in China.</title>
        <authorList>
            <person name="Lu H."/>
        </authorList>
    </citation>
    <scope>NUCLEOTIDE SEQUENCE</scope>
    <source>
        <strain evidence="1">KACC 12607</strain>
    </source>
</reference>
<dbReference type="EMBL" id="JACOFV010000027">
    <property type="protein sequence ID" value="MBC3864276.1"/>
    <property type="molecule type" value="Genomic_DNA"/>
</dbReference>
<dbReference type="RefSeq" id="WP_186914218.1">
    <property type="nucleotide sequence ID" value="NZ_JACOFV010000027.1"/>
</dbReference>
<keyword evidence="2" id="KW-1185">Reference proteome</keyword>
<dbReference type="Gene3D" id="3.60.60.10">
    <property type="entry name" value="Penicillin V Acylase, Chain A"/>
    <property type="match status" value="1"/>
</dbReference>
<protein>
    <submittedName>
        <fullName evidence="1">Uncharacterized protein</fullName>
    </submittedName>
</protein>
<proteinExistence type="predicted"/>
<dbReference type="AlphaFoldDB" id="A0A923HRA6"/>
<name>A0A923HRA6_9BURK</name>